<evidence type="ECO:0000313" key="2">
    <source>
        <dbReference type="Proteomes" id="UP001165060"/>
    </source>
</evidence>
<sequence>MSAAAPTLPSVLETPSLRMSLLPFLIPSDLQSLMRSSKLLAHSCTTPLDDLSLAPVNLEQEPQAPALGEEHAATPPTLVTILSIPGLHLDHVLPFLALPDFQSLVFSSKAVAHSFDLPLDDLSFSRYACGGGFACSEHLLQAGKVGKERAAAEQCCNGATHERGPWIPRQTVNRYGGKSPPGSYEVIDWCAHYERGTFFCAACIEGEKEKTLECKTCELDYCEMCAGLEGGHSFMMSADDYKTCSPRACYLCPTHGFGCDAIWRCDFCSVEACHVEESGRVQLCAYCCAVFVCEDCRRTHEQAREGVIVSKCTDIACDGEEHCFPLCFPLWRNPTDGELNPCTGGPCTDDE</sequence>
<evidence type="ECO:0008006" key="3">
    <source>
        <dbReference type="Google" id="ProtNLM"/>
    </source>
</evidence>
<proteinExistence type="predicted"/>
<keyword evidence="2" id="KW-1185">Reference proteome</keyword>
<evidence type="ECO:0000313" key="1">
    <source>
        <dbReference type="EMBL" id="GMI29503.1"/>
    </source>
</evidence>
<organism evidence="1 2">
    <name type="scientific">Tetraparma gracilis</name>
    <dbReference type="NCBI Taxonomy" id="2962635"/>
    <lineage>
        <taxon>Eukaryota</taxon>
        <taxon>Sar</taxon>
        <taxon>Stramenopiles</taxon>
        <taxon>Ochrophyta</taxon>
        <taxon>Bolidophyceae</taxon>
        <taxon>Parmales</taxon>
        <taxon>Triparmaceae</taxon>
        <taxon>Tetraparma</taxon>
    </lineage>
</organism>
<name>A0ABQ6MN78_9STRA</name>
<comment type="caution">
    <text evidence="1">The sequence shown here is derived from an EMBL/GenBank/DDBJ whole genome shotgun (WGS) entry which is preliminary data.</text>
</comment>
<dbReference type="EMBL" id="BRYB01000404">
    <property type="protein sequence ID" value="GMI29503.1"/>
    <property type="molecule type" value="Genomic_DNA"/>
</dbReference>
<accession>A0ABQ6MN78</accession>
<gene>
    <name evidence="1" type="ORF">TeGR_g8888</name>
</gene>
<reference evidence="1 2" key="1">
    <citation type="journal article" date="2023" name="Commun. Biol.">
        <title>Genome analysis of Parmales, the sister group of diatoms, reveals the evolutionary specialization of diatoms from phago-mixotrophs to photoautotrophs.</title>
        <authorList>
            <person name="Ban H."/>
            <person name="Sato S."/>
            <person name="Yoshikawa S."/>
            <person name="Yamada K."/>
            <person name="Nakamura Y."/>
            <person name="Ichinomiya M."/>
            <person name="Sato N."/>
            <person name="Blanc-Mathieu R."/>
            <person name="Endo H."/>
            <person name="Kuwata A."/>
            <person name="Ogata H."/>
        </authorList>
    </citation>
    <scope>NUCLEOTIDE SEQUENCE [LARGE SCALE GENOMIC DNA]</scope>
</reference>
<dbReference type="Proteomes" id="UP001165060">
    <property type="component" value="Unassembled WGS sequence"/>
</dbReference>
<protein>
    <recommendedName>
        <fullName evidence="3">F-box domain-containing protein</fullName>
    </recommendedName>
</protein>